<accession>A0A150IUU0</accession>
<dbReference type="Pfam" id="PF00583">
    <property type="entry name" value="Acetyltransf_1"/>
    <property type="match status" value="1"/>
</dbReference>
<accession>A0A150IJ27</accession>
<dbReference type="SUPFAM" id="SSF55729">
    <property type="entry name" value="Acyl-CoA N-acyltransferases (Nat)"/>
    <property type="match status" value="1"/>
</dbReference>
<dbReference type="Proteomes" id="UP000092403">
    <property type="component" value="Unassembled WGS sequence"/>
</dbReference>
<dbReference type="PROSITE" id="PS51186">
    <property type="entry name" value="GNAT"/>
    <property type="match status" value="1"/>
</dbReference>
<evidence type="ECO:0000313" key="5">
    <source>
        <dbReference type="Proteomes" id="UP000091929"/>
    </source>
</evidence>
<dbReference type="EMBL" id="LNGF01000001">
    <property type="protein sequence ID" value="KYC48710.1"/>
    <property type="molecule type" value="Genomic_DNA"/>
</dbReference>
<dbReference type="AlphaFoldDB" id="A0A150IUU0"/>
<dbReference type="Proteomes" id="UP000091929">
    <property type="component" value="Unassembled WGS sequence"/>
</dbReference>
<protein>
    <submittedName>
        <fullName evidence="3">Acetyltransferase</fullName>
    </submittedName>
</protein>
<organism evidence="3 5">
    <name type="scientific">Candidatus Methanofastidiosum methylothiophilum</name>
    <dbReference type="NCBI Taxonomy" id="1705564"/>
    <lineage>
        <taxon>Archaea</taxon>
        <taxon>Methanobacteriati</taxon>
        <taxon>Methanobacteriota</taxon>
        <taxon>Stenosarchaea group</taxon>
        <taxon>Candidatus Methanofastidiosia</taxon>
        <taxon>Candidatus Methanofastidiosales</taxon>
        <taxon>Candidatus Methanofastidiosaceae</taxon>
        <taxon>Candidatus Methanofastidiosum</taxon>
    </lineage>
</organism>
<gene>
    <name evidence="2" type="ORF">APG10_01408</name>
    <name evidence="3" type="ORF">APG11_00020</name>
    <name evidence="4" type="ORF">APG12_00019</name>
</gene>
<evidence type="ECO:0000313" key="3">
    <source>
        <dbReference type="EMBL" id="KYC48710.1"/>
    </source>
</evidence>
<evidence type="ECO:0000313" key="2">
    <source>
        <dbReference type="EMBL" id="KYC44825.1"/>
    </source>
</evidence>
<name>A0A150IUU0_9EURY</name>
<dbReference type="GO" id="GO:0016747">
    <property type="term" value="F:acyltransferase activity, transferring groups other than amino-acyl groups"/>
    <property type="evidence" value="ECO:0007669"/>
    <property type="project" value="InterPro"/>
</dbReference>
<reference evidence="5 6" key="1">
    <citation type="journal article" date="2016" name="ISME J.">
        <title>Chasing the elusive Euryarchaeota class WSA2: genomes reveal a uniquely fastidious methyl-reducing methanogen.</title>
        <authorList>
            <person name="Nobu M.K."/>
            <person name="Narihiro T."/>
            <person name="Kuroda K."/>
            <person name="Mei R."/>
            <person name="Liu W.T."/>
        </authorList>
    </citation>
    <scope>NUCLEOTIDE SEQUENCE [LARGE SCALE GENOMIC DNA]</scope>
    <source>
        <strain evidence="2">B03fssc0709_Meth_Bin005</strain>
        <strain evidence="3">B15fssc0709_Meth_Bin003</strain>
        <strain evidence="4">BMIXfssc0709_Meth_Bin006</strain>
    </source>
</reference>
<dbReference type="EMBL" id="LNGE01000041">
    <property type="protein sequence ID" value="KYC44825.1"/>
    <property type="molecule type" value="Genomic_DNA"/>
</dbReference>
<dbReference type="Proteomes" id="UP000092401">
    <property type="component" value="Unassembled WGS sequence"/>
</dbReference>
<accession>A0A150J2I5</accession>
<evidence type="ECO:0000313" key="6">
    <source>
        <dbReference type="Proteomes" id="UP000092401"/>
    </source>
</evidence>
<proteinExistence type="predicted"/>
<evidence type="ECO:0000259" key="1">
    <source>
        <dbReference type="PROSITE" id="PS51186"/>
    </source>
</evidence>
<feature type="domain" description="N-acetyltransferase" evidence="1">
    <location>
        <begin position="1"/>
        <end position="139"/>
    </location>
</feature>
<sequence length="139" mass="15830">MEIVKATKSHAIELSALLKGLDTEEYSFSKVEKITPLIEEGNYYIAIDEGKIVGAIGLLIVEESCEIDALITSKKGVGKALIDFTVELCKNEHVKKLWCWSLKRYNAIGFYDKMGFKEQFLLEKHWCGEDCYIFGRVIE</sequence>
<dbReference type="Gene3D" id="3.40.630.30">
    <property type="match status" value="1"/>
</dbReference>
<comment type="caution">
    <text evidence="3">The sequence shown here is derived from an EMBL/GenBank/DDBJ whole genome shotgun (WGS) entry which is preliminary data.</text>
</comment>
<dbReference type="InterPro" id="IPR000182">
    <property type="entry name" value="GNAT_dom"/>
</dbReference>
<dbReference type="CDD" id="cd04301">
    <property type="entry name" value="NAT_SF"/>
    <property type="match status" value="1"/>
</dbReference>
<evidence type="ECO:0000313" key="4">
    <source>
        <dbReference type="EMBL" id="KYC51358.1"/>
    </source>
</evidence>
<keyword evidence="3" id="KW-0808">Transferase</keyword>
<dbReference type="EMBL" id="LNJC01000001">
    <property type="protein sequence ID" value="KYC51358.1"/>
    <property type="molecule type" value="Genomic_DNA"/>
</dbReference>
<dbReference type="InterPro" id="IPR016181">
    <property type="entry name" value="Acyl_CoA_acyltransferase"/>
</dbReference>